<evidence type="ECO:0008006" key="3">
    <source>
        <dbReference type="Google" id="ProtNLM"/>
    </source>
</evidence>
<evidence type="ECO:0000313" key="2">
    <source>
        <dbReference type="Proteomes" id="UP000094501"/>
    </source>
</evidence>
<dbReference type="STRING" id="1774968.AUC68_05745"/>
<dbReference type="InterPro" id="IPR007486">
    <property type="entry name" value="YebE"/>
</dbReference>
<dbReference type="Pfam" id="PF04391">
    <property type="entry name" value="DUF533"/>
    <property type="match status" value="1"/>
</dbReference>
<gene>
    <name evidence="1" type="ORF">AUC68_05745</name>
</gene>
<dbReference type="OrthoDB" id="5459344at2"/>
<dbReference type="Gene3D" id="1.10.3680.10">
    <property type="entry name" value="TerB-like"/>
    <property type="match status" value="1"/>
</dbReference>
<dbReference type="InterPro" id="IPR029024">
    <property type="entry name" value="TerB-like"/>
</dbReference>
<evidence type="ECO:0000313" key="1">
    <source>
        <dbReference type="EMBL" id="ODR99465.1"/>
    </source>
</evidence>
<comment type="caution">
    <text evidence="1">The sequence shown here is derived from an EMBL/GenBank/DDBJ whole genome shotgun (WGS) entry which is preliminary data.</text>
</comment>
<dbReference type="SUPFAM" id="SSF158682">
    <property type="entry name" value="TerB-like"/>
    <property type="match status" value="1"/>
</dbReference>
<dbReference type="RefSeq" id="WP_069437401.1">
    <property type="nucleotide sequence ID" value="NZ_LPWG01000011.1"/>
</dbReference>
<dbReference type="CDD" id="cd07178">
    <property type="entry name" value="terB_like_YebE"/>
    <property type="match status" value="1"/>
</dbReference>
<keyword evidence="2" id="KW-1185">Reference proteome</keyword>
<protein>
    <recommendedName>
        <fullName evidence="3">Protein YebE</fullName>
    </recommendedName>
</protein>
<sequence length="198" mass="19486">MLGSPSGVGGLSKGQLGGLGALAGALLGGGGGATKGAVGGSAMAILGTLALSALKNWQAQSGEAGANALGLTETEVKQISAPETAELCLLGMIEAIKSDGQVSQSEIERLTGKLSEGGITEEEKQFVQAAMSKPQDLAGLVKAIPNPEVGIQVYAAALMAITVDTPAEKVFLKGLADGAGIAPDAVARLHQMVGAPAA</sequence>
<organism evidence="1 2">
    <name type="scientific">Methyloceanibacter methanicus</name>
    <dbReference type="NCBI Taxonomy" id="1774968"/>
    <lineage>
        <taxon>Bacteria</taxon>
        <taxon>Pseudomonadati</taxon>
        <taxon>Pseudomonadota</taxon>
        <taxon>Alphaproteobacteria</taxon>
        <taxon>Hyphomicrobiales</taxon>
        <taxon>Hyphomicrobiaceae</taxon>
        <taxon>Methyloceanibacter</taxon>
    </lineage>
</organism>
<dbReference type="Proteomes" id="UP000094501">
    <property type="component" value="Unassembled WGS sequence"/>
</dbReference>
<accession>A0A1E3W0X1</accession>
<name>A0A1E3W0X1_9HYPH</name>
<dbReference type="EMBL" id="LPWG01000011">
    <property type="protein sequence ID" value="ODR99465.1"/>
    <property type="molecule type" value="Genomic_DNA"/>
</dbReference>
<reference evidence="1 2" key="1">
    <citation type="journal article" date="2016" name="Environ. Microbiol.">
        <title>New Methyloceanibacter diversity from North Sea sediments includes methanotroph containing solely the soluble methane monooxygenase.</title>
        <authorList>
            <person name="Vekeman B."/>
            <person name="Kerckhof F.M."/>
            <person name="Cremers G."/>
            <person name="de Vos P."/>
            <person name="Vandamme P."/>
            <person name="Boon N."/>
            <person name="Op den Camp H.J."/>
            <person name="Heylen K."/>
        </authorList>
    </citation>
    <scope>NUCLEOTIDE SEQUENCE [LARGE SCALE GENOMIC DNA]</scope>
    <source>
        <strain evidence="1 2">R-67174</strain>
    </source>
</reference>
<proteinExistence type="predicted"/>
<dbReference type="AlphaFoldDB" id="A0A1E3W0X1"/>